<dbReference type="EMBL" id="CAJOBZ010000011">
    <property type="protein sequence ID" value="CAF4832876.1"/>
    <property type="molecule type" value="Genomic_DNA"/>
</dbReference>
<sequence length="111" mass="12728">MDILFSAIGQHLHMDIVGPLIYCEGFRYIVTMVDRKTGWPEAYPVKDISAETVTEIMYSGWISRFGCPLHITTDQGSTFLSQLFTHLTRRMGINKFRTTAYHPQTNGLVER</sequence>
<evidence type="ECO:0000313" key="2">
    <source>
        <dbReference type="EMBL" id="CAF4832876.1"/>
    </source>
</evidence>
<keyword evidence="3" id="KW-1185">Reference proteome</keyword>
<dbReference type="Gene3D" id="3.30.420.10">
    <property type="entry name" value="Ribonuclease H-like superfamily/Ribonuclease H"/>
    <property type="match status" value="1"/>
</dbReference>
<protein>
    <recommendedName>
        <fullName evidence="1">Integrase catalytic domain-containing protein</fullName>
    </recommendedName>
</protein>
<evidence type="ECO:0000259" key="1">
    <source>
        <dbReference type="PROSITE" id="PS50994"/>
    </source>
</evidence>
<dbReference type="PANTHER" id="PTHR37984">
    <property type="entry name" value="PROTEIN CBG26694"/>
    <property type="match status" value="1"/>
</dbReference>
<gene>
    <name evidence="2" type="ORF">PMACD_LOCUS5472</name>
</gene>
<dbReference type="Pfam" id="PF00665">
    <property type="entry name" value="rve"/>
    <property type="match status" value="1"/>
</dbReference>
<accession>A0A821QYD2</accession>
<dbReference type="GO" id="GO:0015074">
    <property type="term" value="P:DNA integration"/>
    <property type="evidence" value="ECO:0007669"/>
    <property type="project" value="InterPro"/>
</dbReference>
<dbReference type="InterPro" id="IPR050951">
    <property type="entry name" value="Retrovirus_Pol_polyprotein"/>
</dbReference>
<proteinExistence type="predicted"/>
<dbReference type="PROSITE" id="PS50994">
    <property type="entry name" value="INTEGRASE"/>
    <property type="match status" value="1"/>
</dbReference>
<dbReference type="OrthoDB" id="775972at2759"/>
<feature type="domain" description="Integrase catalytic" evidence="1">
    <location>
        <begin position="4"/>
        <end position="111"/>
    </location>
</feature>
<dbReference type="PANTHER" id="PTHR37984:SF15">
    <property type="entry name" value="INTEGRASE CATALYTIC DOMAIN-CONTAINING PROTEIN"/>
    <property type="match status" value="1"/>
</dbReference>
<dbReference type="InterPro" id="IPR001584">
    <property type="entry name" value="Integrase_cat-core"/>
</dbReference>
<evidence type="ECO:0000313" key="3">
    <source>
        <dbReference type="Proteomes" id="UP000663880"/>
    </source>
</evidence>
<reference evidence="2" key="1">
    <citation type="submission" date="2021-02" db="EMBL/GenBank/DDBJ databases">
        <authorList>
            <person name="Steward A R."/>
        </authorList>
    </citation>
    <scope>NUCLEOTIDE SEQUENCE</scope>
</reference>
<name>A0A821QYD2_9NEOP</name>
<dbReference type="AlphaFoldDB" id="A0A821QYD2"/>
<dbReference type="InterPro" id="IPR036397">
    <property type="entry name" value="RNaseH_sf"/>
</dbReference>
<organism evidence="2 3">
    <name type="scientific">Pieris macdunnoughi</name>
    <dbReference type="NCBI Taxonomy" id="345717"/>
    <lineage>
        <taxon>Eukaryota</taxon>
        <taxon>Metazoa</taxon>
        <taxon>Ecdysozoa</taxon>
        <taxon>Arthropoda</taxon>
        <taxon>Hexapoda</taxon>
        <taxon>Insecta</taxon>
        <taxon>Pterygota</taxon>
        <taxon>Neoptera</taxon>
        <taxon>Endopterygota</taxon>
        <taxon>Lepidoptera</taxon>
        <taxon>Glossata</taxon>
        <taxon>Ditrysia</taxon>
        <taxon>Papilionoidea</taxon>
        <taxon>Pieridae</taxon>
        <taxon>Pierinae</taxon>
        <taxon>Pieris</taxon>
    </lineage>
</organism>
<dbReference type="Proteomes" id="UP000663880">
    <property type="component" value="Unassembled WGS sequence"/>
</dbReference>
<dbReference type="InterPro" id="IPR012337">
    <property type="entry name" value="RNaseH-like_sf"/>
</dbReference>
<dbReference type="SUPFAM" id="SSF53098">
    <property type="entry name" value="Ribonuclease H-like"/>
    <property type="match status" value="1"/>
</dbReference>
<comment type="caution">
    <text evidence="2">The sequence shown here is derived from an EMBL/GenBank/DDBJ whole genome shotgun (WGS) entry which is preliminary data.</text>
</comment>
<dbReference type="GO" id="GO:0003676">
    <property type="term" value="F:nucleic acid binding"/>
    <property type="evidence" value="ECO:0007669"/>
    <property type="project" value="InterPro"/>
</dbReference>